<reference evidence="4" key="1">
    <citation type="journal article" date="2010" name="Nat. Biotechnol.">
        <title>Draft genome sequence of the oilseed species Ricinus communis.</title>
        <authorList>
            <person name="Chan A.P."/>
            <person name="Crabtree J."/>
            <person name="Zhao Q."/>
            <person name="Lorenzi H."/>
            <person name="Orvis J."/>
            <person name="Puiu D."/>
            <person name="Melake-Berhan A."/>
            <person name="Jones K.M."/>
            <person name="Redman J."/>
            <person name="Chen G."/>
            <person name="Cahoon E.B."/>
            <person name="Gedil M."/>
            <person name="Stanke M."/>
            <person name="Haas B.J."/>
            <person name="Wortman J.R."/>
            <person name="Fraser-Liggett C.M."/>
            <person name="Ravel J."/>
            <person name="Rabinowicz P.D."/>
        </authorList>
    </citation>
    <scope>NUCLEOTIDE SEQUENCE [LARGE SCALE GENOMIC DNA]</scope>
    <source>
        <strain evidence="4">cv. Hale</strain>
    </source>
</reference>
<name>B9RQW6_RICCO</name>
<dbReference type="EMBL" id="EQ973802">
    <property type="protein sequence ID" value="EEF46137.1"/>
    <property type="molecule type" value="Genomic_DNA"/>
</dbReference>
<evidence type="ECO:0000313" key="4">
    <source>
        <dbReference type="Proteomes" id="UP000008311"/>
    </source>
</evidence>
<dbReference type="PANTHER" id="PTHR36014">
    <property type="entry name" value="OS03G0176600 PROTEIN"/>
    <property type="match status" value="1"/>
</dbReference>
<keyword evidence="4" id="KW-1185">Reference proteome</keyword>
<dbReference type="InterPro" id="IPR057202">
    <property type="entry name" value="DUF7880"/>
</dbReference>
<protein>
    <recommendedName>
        <fullName evidence="2">DUF7880 domain-containing protein</fullName>
    </recommendedName>
</protein>
<dbReference type="PANTHER" id="PTHR36014:SF1">
    <property type="entry name" value="OS03G0176700 PROTEIN"/>
    <property type="match status" value="1"/>
</dbReference>
<evidence type="ECO:0000256" key="1">
    <source>
        <dbReference type="SAM" id="MobiDB-lite"/>
    </source>
</evidence>
<gene>
    <name evidence="3" type="ORF">RCOM_0707290</name>
</gene>
<accession>B9RQW6</accession>
<dbReference type="AlphaFoldDB" id="B9RQW6"/>
<feature type="region of interest" description="Disordered" evidence="1">
    <location>
        <begin position="257"/>
        <end position="280"/>
    </location>
</feature>
<dbReference type="InParanoid" id="B9RQW6"/>
<organism evidence="3 4">
    <name type="scientific">Ricinus communis</name>
    <name type="common">Castor bean</name>
    <dbReference type="NCBI Taxonomy" id="3988"/>
    <lineage>
        <taxon>Eukaryota</taxon>
        <taxon>Viridiplantae</taxon>
        <taxon>Streptophyta</taxon>
        <taxon>Embryophyta</taxon>
        <taxon>Tracheophyta</taxon>
        <taxon>Spermatophyta</taxon>
        <taxon>Magnoliopsida</taxon>
        <taxon>eudicotyledons</taxon>
        <taxon>Gunneridae</taxon>
        <taxon>Pentapetalae</taxon>
        <taxon>rosids</taxon>
        <taxon>fabids</taxon>
        <taxon>Malpighiales</taxon>
        <taxon>Euphorbiaceae</taxon>
        <taxon>Acalyphoideae</taxon>
        <taxon>Acalypheae</taxon>
        <taxon>Ricinus</taxon>
    </lineage>
</organism>
<sequence length="280" mass="30718">MATIPHTTAHISTSPLNPSAFPFATSTKRAKKFPQVFRCALSTPKWQQSSSSRRLVSISLLASHLFTFPNHAKAASFLDKYVKKKKLDPLEAYVPAVILTQFQIKDLEKTLEVDQPQFANCRSLLRSGPAASLRVNIRAVAQYASDAGSGNTAFNDVDQCLRGGFTVLNVPCNLVSLVADHGLSLPRKSLYLEMPGGVRLFGRSLIPYSCMHLRNEPDASVKSMRAKISVALDALDSLLNTVPPDVLNKGKAIADAYRSPEEEKEPEILDPELKELESIL</sequence>
<dbReference type="eggNOG" id="ENOG502QVH8">
    <property type="taxonomic scope" value="Eukaryota"/>
</dbReference>
<dbReference type="Pfam" id="PF25306">
    <property type="entry name" value="DUF7880"/>
    <property type="match status" value="2"/>
</dbReference>
<evidence type="ECO:0000313" key="3">
    <source>
        <dbReference type="EMBL" id="EEF46137.1"/>
    </source>
</evidence>
<proteinExistence type="predicted"/>
<dbReference type="STRING" id="3988.B9RQW6"/>
<dbReference type="Proteomes" id="UP000008311">
    <property type="component" value="Unassembled WGS sequence"/>
</dbReference>
<feature type="domain" description="DUF7880" evidence="2">
    <location>
        <begin position="212"/>
        <end position="253"/>
    </location>
</feature>
<evidence type="ECO:0000259" key="2">
    <source>
        <dbReference type="Pfam" id="PF25306"/>
    </source>
</evidence>
<feature type="compositionally biased region" description="Basic and acidic residues" evidence="1">
    <location>
        <begin position="271"/>
        <end position="280"/>
    </location>
</feature>
<feature type="domain" description="DUF7880" evidence="2">
    <location>
        <begin position="89"/>
        <end position="162"/>
    </location>
</feature>